<dbReference type="Gene3D" id="2.160.20.10">
    <property type="entry name" value="Single-stranded right-handed beta-helix, Pectin lyase-like"/>
    <property type="match status" value="1"/>
</dbReference>
<dbReference type="Gene3D" id="1.20.140.40">
    <property type="entry name" value="Invertase/pectin methylesterase inhibitor family protein"/>
    <property type="match status" value="1"/>
</dbReference>
<feature type="domain" description="Pectinesterase inhibitor" evidence="7">
    <location>
        <begin position="663"/>
        <end position="818"/>
    </location>
</feature>
<dbReference type="GO" id="GO:0030599">
    <property type="term" value="F:pectinesterase activity"/>
    <property type="evidence" value="ECO:0007669"/>
    <property type="project" value="InterPro"/>
</dbReference>
<accession>A0AAD5NYP4</accession>
<dbReference type="PROSITE" id="PS00800">
    <property type="entry name" value="PECTINESTERASE_1"/>
    <property type="match status" value="1"/>
</dbReference>
<dbReference type="InterPro" id="IPR035513">
    <property type="entry name" value="Invertase/methylesterase_inhib"/>
</dbReference>
<dbReference type="SUPFAM" id="SSF51126">
    <property type="entry name" value="Pectin lyase-like"/>
    <property type="match status" value="1"/>
</dbReference>
<dbReference type="InterPro" id="IPR006553">
    <property type="entry name" value="Leu-rich_rpt_Cys-con_subtyp"/>
</dbReference>
<keyword evidence="4" id="KW-0378">Hydrolase</keyword>
<dbReference type="InterPro" id="IPR006501">
    <property type="entry name" value="Pectinesterase_inhib_dom"/>
</dbReference>
<sequence length="1168" mass="129417">MLLSSIVDVLTEDLLLRVRGKIDDGDEESKTWRLVCREFLRVDSLSRSALRLLRVEFASRLLLKYPNVKVLDLSACSRVHDATISTLLSQSRSSNSLGWTRSLKILNLSRASGLRYKGLEMLARACPGLESVDVSYCCEFGDWEAAALSTAGGLKEVKMDKCLNVTDVGLAKIAIGCVGLERLSLRWCMEITDMGIDLLCKKCQHLKFLDVSYLKVTSDSICSIATLPLLEELAMVACPIVDDVGLQFLENGCPLLQVIDVSRCESVSLFGLISVIRGHSGLLQINAGFCFQELSAALLYHMKDLKNLEKLVVDGARIADSSLEIISTNCKSLVEIGLSKCAGVTNMNIIQFVSGWVDLKSINLTCCRSVSDAAISAIADSCRSLLCLKIESCDMITEKGFYQLGSFCLQLQELDITDCVGVNDKGLEYLSRCSELLCLKLGLCTNISDKGLFYIASNCAKLHELDLYRCTGVRDDGLAALSYGCKKLKKLNLSYCIGVTDRGMGYIGSLEELSDLELRGLMNITSVGLTAVAAGCKRLADLDLKHCVNIDDSGFLALAFFSRNLRQINLSFCAVSDTALCMVMGNLTRLQDAKLVHLTNCTVEGFELALRNCCFWIKKVKLLAPLRFLLSSETLETLYARVLLPSLEALPNVKPSSDEQTFSTQALMKLVCTNVENQDSCLSKLQNSFENTETPKPKSVLSAAMRHTLNEVRQALQIMTGFNTLSISYREQIAIEDCKELLDFSLSELAWSLAEMKKIREGDSNAQYQGNLKAWLSAALSNQDTCLEGFEGTDRRLENFIRGSLKQVTQLIDNVLALYTQLHSLPFKPSRNHTSQNQSSKFPKWITDGDQELLSKSPQGMHADAIVALDGSGHYQTITDAIYAAPSYSNRRYIIYVKKGVYRENIDMKKKKTNIMLVGDGMGATVVTGNRNFMQGWTTFRTATVAVSGKGFIARDMTFRNTAGPENHQAVALRVDSDQSAFFRCSMEGHQDTLYAHSLRQFYRECNIYGTIDFIFGNGAAALQNCKIYTRVPLPLQKVTITAQGRKNPNQSTGFSIQDSYIFASQPTYLGRPWKEFSRTVFMNTYMNGLVQPRGWLEWYGNFALGTLWYGEYKNYGPGASLSGRVKWPGYHIISDSSTATFFTAGRFIDGRSWLPGTGIKFTSGLSN</sequence>
<dbReference type="InterPro" id="IPR011050">
    <property type="entry name" value="Pectin_lyase_fold/virulence"/>
</dbReference>
<comment type="caution">
    <text evidence="8">The sequence shown here is derived from an EMBL/GenBank/DDBJ whole genome shotgun (WGS) entry which is preliminary data.</text>
</comment>
<name>A0AAD5NYP4_ACENE</name>
<proteinExistence type="inferred from homology"/>
<dbReference type="PANTHER" id="PTHR31707">
    <property type="entry name" value="PECTINESTERASE"/>
    <property type="match status" value="1"/>
</dbReference>
<gene>
    <name evidence="8" type="ORF">LWI28_028896</name>
</gene>
<dbReference type="Proteomes" id="UP001064489">
    <property type="component" value="Chromosome 3"/>
</dbReference>
<comment type="similarity">
    <text evidence="2">In the N-terminal section; belongs to the PMEI family.</text>
</comment>
<comment type="pathway">
    <text evidence="1">Glycan metabolism; pectin degradation; 2-dehydro-3-deoxy-D-gluconate from pectin: step 1/5.</text>
</comment>
<reference evidence="8" key="2">
    <citation type="submission" date="2023-02" db="EMBL/GenBank/DDBJ databases">
        <authorList>
            <person name="Swenson N.G."/>
            <person name="Wegrzyn J.L."/>
            <person name="Mcevoy S.L."/>
        </authorList>
    </citation>
    <scope>NUCLEOTIDE SEQUENCE</scope>
    <source>
        <strain evidence="8">91603</strain>
        <tissue evidence="8">Leaf</tissue>
    </source>
</reference>
<dbReference type="FunFam" id="2.160.20.10:FF:000001">
    <property type="entry name" value="Pectinesterase"/>
    <property type="match status" value="1"/>
</dbReference>
<dbReference type="InterPro" id="IPR000070">
    <property type="entry name" value="Pectinesterase_cat"/>
</dbReference>
<dbReference type="NCBIfam" id="TIGR01614">
    <property type="entry name" value="PME_inhib"/>
    <property type="match status" value="1"/>
</dbReference>
<evidence type="ECO:0000256" key="3">
    <source>
        <dbReference type="ARBA" id="ARBA00007786"/>
    </source>
</evidence>
<dbReference type="InterPro" id="IPR012334">
    <property type="entry name" value="Pectin_lyas_fold"/>
</dbReference>
<dbReference type="CDD" id="cd15798">
    <property type="entry name" value="PMEI-like_3"/>
    <property type="match status" value="1"/>
</dbReference>
<evidence type="ECO:0000259" key="7">
    <source>
        <dbReference type="SMART" id="SM00856"/>
    </source>
</evidence>
<evidence type="ECO:0000313" key="9">
    <source>
        <dbReference type="Proteomes" id="UP001064489"/>
    </source>
</evidence>
<dbReference type="Pfam" id="PF25372">
    <property type="entry name" value="DUF7885"/>
    <property type="match status" value="1"/>
</dbReference>
<evidence type="ECO:0000313" key="8">
    <source>
        <dbReference type="EMBL" id="KAI9187504.1"/>
    </source>
</evidence>
<dbReference type="FunFam" id="3.80.10.10:FF:000276">
    <property type="entry name" value="F-box/LRR-repeat protein 3"/>
    <property type="match status" value="1"/>
</dbReference>
<dbReference type="SMART" id="SM00856">
    <property type="entry name" value="PMEI"/>
    <property type="match status" value="1"/>
</dbReference>
<dbReference type="Gene3D" id="3.80.10.10">
    <property type="entry name" value="Ribonuclease Inhibitor"/>
    <property type="match status" value="3"/>
</dbReference>
<organism evidence="8 9">
    <name type="scientific">Acer negundo</name>
    <name type="common">Box elder</name>
    <dbReference type="NCBI Taxonomy" id="4023"/>
    <lineage>
        <taxon>Eukaryota</taxon>
        <taxon>Viridiplantae</taxon>
        <taxon>Streptophyta</taxon>
        <taxon>Embryophyta</taxon>
        <taxon>Tracheophyta</taxon>
        <taxon>Spermatophyta</taxon>
        <taxon>Magnoliopsida</taxon>
        <taxon>eudicotyledons</taxon>
        <taxon>Gunneridae</taxon>
        <taxon>Pentapetalae</taxon>
        <taxon>rosids</taxon>
        <taxon>malvids</taxon>
        <taxon>Sapindales</taxon>
        <taxon>Sapindaceae</taxon>
        <taxon>Hippocastanoideae</taxon>
        <taxon>Acereae</taxon>
        <taxon>Acer</taxon>
    </lineage>
</organism>
<dbReference type="GO" id="GO:0004857">
    <property type="term" value="F:enzyme inhibitor activity"/>
    <property type="evidence" value="ECO:0007669"/>
    <property type="project" value="InterPro"/>
</dbReference>
<dbReference type="InterPro" id="IPR018040">
    <property type="entry name" value="Pectinesterase_Tyr_AS"/>
</dbReference>
<evidence type="ECO:0000256" key="6">
    <source>
        <dbReference type="PROSITE-ProRule" id="PRU10040"/>
    </source>
</evidence>
<keyword evidence="9" id="KW-1185">Reference proteome</keyword>
<dbReference type="Pfam" id="PF01095">
    <property type="entry name" value="Pectinesterase"/>
    <property type="match status" value="1"/>
</dbReference>
<dbReference type="SUPFAM" id="SSF52047">
    <property type="entry name" value="RNI-like"/>
    <property type="match status" value="2"/>
</dbReference>
<evidence type="ECO:0000256" key="2">
    <source>
        <dbReference type="ARBA" id="ARBA00006027"/>
    </source>
</evidence>
<dbReference type="InterPro" id="IPR057207">
    <property type="entry name" value="FBXL15_LRR"/>
</dbReference>
<keyword evidence="5" id="KW-0063">Aspartyl esterase</keyword>
<evidence type="ECO:0000256" key="5">
    <source>
        <dbReference type="ARBA" id="ARBA00023085"/>
    </source>
</evidence>
<reference evidence="8" key="1">
    <citation type="journal article" date="2022" name="Plant J.">
        <title>Strategies of tolerance reflected in two North American maple genomes.</title>
        <authorList>
            <person name="McEvoy S.L."/>
            <person name="Sezen U.U."/>
            <person name="Trouern-Trend A."/>
            <person name="McMahon S.M."/>
            <person name="Schaberg P.G."/>
            <person name="Yang J."/>
            <person name="Wegrzyn J.L."/>
            <person name="Swenson N.G."/>
        </authorList>
    </citation>
    <scope>NUCLEOTIDE SEQUENCE</scope>
    <source>
        <strain evidence="8">91603</strain>
    </source>
</reference>
<protein>
    <recommendedName>
        <fullName evidence="7">Pectinesterase inhibitor domain-containing protein</fullName>
    </recommendedName>
</protein>
<dbReference type="EMBL" id="JAJSOW010000100">
    <property type="protein sequence ID" value="KAI9187504.1"/>
    <property type="molecule type" value="Genomic_DNA"/>
</dbReference>
<dbReference type="Pfam" id="PF04043">
    <property type="entry name" value="PMEI"/>
    <property type="match status" value="1"/>
</dbReference>
<dbReference type="SMART" id="SM00367">
    <property type="entry name" value="LRR_CC"/>
    <property type="match status" value="15"/>
</dbReference>
<dbReference type="InterPro" id="IPR033131">
    <property type="entry name" value="Pectinesterase_Asp_AS"/>
</dbReference>
<feature type="active site" evidence="6">
    <location>
        <position position="1013"/>
    </location>
</feature>
<dbReference type="PROSITE" id="PS00503">
    <property type="entry name" value="PECTINESTERASE_2"/>
    <property type="match status" value="1"/>
</dbReference>
<evidence type="ECO:0000256" key="1">
    <source>
        <dbReference type="ARBA" id="ARBA00005184"/>
    </source>
</evidence>
<dbReference type="SUPFAM" id="SSF101148">
    <property type="entry name" value="Plant invertase/pectin methylesterase inhibitor"/>
    <property type="match status" value="1"/>
</dbReference>
<comment type="similarity">
    <text evidence="3">In the C-terminal section; belongs to the pectinesterase family.</text>
</comment>
<dbReference type="AlphaFoldDB" id="A0AAD5NYP4"/>
<dbReference type="GO" id="GO:0042545">
    <property type="term" value="P:cell wall modification"/>
    <property type="evidence" value="ECO:0007669"/>
    <property type="project" value="InterPro"/>
</dbReference>
<evidence type="ECO:0000256" key="4">
    <source>
        <dbReference type="ARBA" id="ARBA00022801"/>
    </source>
</evidence>
<dbReference type="InterPro" id="IPR032675">
    <property type="entry name" value="LRR_dom_sf"/>
</dbReference>